<evidence type="ECO:0000313" key="2">
    <source>
        <dbReference type="Proteomes" id="UP001151760"/>
    </source>
</evidence>
<comment type="caution">
    <text evidence="1">The sequence shown here is derived from an EMBL/GenBank/DDBJ whole genome shotgun (WGS) entry which is preliminary data.</text>
</comment>
<proteinExistence type="predicted"/>
<dbReference type="EMBL" id="BQNB010015058">
    <property type="protein sequence ID" value="GJT35537.1"/>
    <property type="molecule type" value="Genomic_DNA"/>
</dbReference>
<organism evidence="1 2">
    <name type="scientific">Tanacetum coccineum</name>
    <dbReference type="NCBI Taxonomy" id="301880"/>
    <lineage>
        <taxon>Eukaryota</taxon>
        <taxon>Viridiplantae</taxon>
        <taxon>Streptophyta</taxon>
        <taxon>Embryophyta</taxon>
        <taxon>Tracheophyta</taxon>
        <taxon>Spermatophyta</taxon>
        <taxon>Magnoliopsida</taxon>
        <taxon>eudicotyledons</taxon>
        <taxon>Gunneridae</taxon>
        <taxon>Pentapetalae</taxon>
        <taxon>asterids</taxon>
        <taxon>campanulids</taxon>
        <taxon>Asterales</taxon>
        <taxon>Asteraceae</taxon>
        <taxon>Asteroideae</taxon>
        <taxon>Anthemideae</taxon>
        <taxon>Anthemidinae</taxon>
        <taxon>Tanacetum</taxon>
    </lineage>
</organism>
<reference evidence="1" key="2">
    <citation type="submission" date="2022-01" db="EMBL/GenBank/DDBJ databases">
        <authorList>
            <person name="Yamashiro T."/>
            <person name="Shiraishi A."/>
            <person name="Satake H."/>
            <person name="Nakayama K."/>
        </authorList>
    </citation>
    <scope>NUCLEOTIDE SEQUENCE</scope>
</reference>
<name>A0ABQ5DAX2_9ASTR</name>
<sequence length="236" mass="26979">MYSDQHKKLLDSVLLDNLKLDGEVEVEEAIYFLGSLPVPLQHVQWIPNQSGNFAKQGDGDGKWHTKIRIVNPFDHDVPIVMGRSFLYTYRAIMDSIKGTTSTFDGICHQKFYVANVRNFHGESDSDDEEEYCLKRDEMGNPFYRPNHAKYLSCDDPMDRALTLQESLNPSKKIFVWKKAIDFLGSLPVPLQHVQWIPNQSGNFAKQGDGDGKWHAKIRIVNPCGNVFDQGYERKAT</sequence>
<keyword evidence="2" id="KW-1185">Reference proteome</keyword>
<protein>
    <submittedName>
        <fullName evidence="1">Uncharacterized protein</fullName>
    </submittedName>
</protein>
<evidence type="ECO:0000313" key="1">
    <source>
        <dbReference type="EMBL" id="GJT35537.1"/>
    </source>
</evidence>
<reference evidence="1" key="1">
    <citation type="journal article" date="2022" name="Int. J. Mol. Sci.">
        <title>Draft Genome of Tanacetum Coccineum: Genomic Comparison of Closely Related Tanacetum-Family Plants.</title>
        <authorList>
            <person name="Yamashiro T."/>
            <person name="Shiraishi A."/>
            <person name="Nakayama K."/>
            <person name="Satake H."/>
        </authorList>
    </citation>
    <scope>NUCLEOTIDE SEQUENCE</scope>
</reference>
<gene>
    <name evidence="1" type="ORF">Tco_0925956</name>
</gene>
<accession>A0ABQ5DAX2</accession>
<dbReference type="Proteomes" id="UP001151760">
    <property type="component" value="Unassembled WGS sequence"/>
</dbReference>